<keyword evidence="2" id="KW-1185">Reference proteome</keyword>
<reference evidence="1 2" key="2">
    <citation type="submission" date="2018-11" db="EMBL/GenBank/DDBJ databases">
        <authorList>
            <consortium name="Pathogen Informatics"/>
        </authorList>
    </citation>
    <scope>NUCLEOTIDE SEQUENCE [LARGE SCALE GENOMIC DNA]</scope>
</reference>
<dbReference type="AlphaFoldDB" id="A0A0N4XW07"/>
<accession>A0A0N4XW07</accession>
<reference evidence="3" key="1">
    <citation type="submission" date="2017-02" db="UniProtKB">
        <authorList>
            <consortium name="WormBaseParasite"/>
        </authorList>
    </citation>
    <scope>IDENTIFICATION</scope>
</reference>
<evidence type="ECO:0000313" key="3">
    <source>
        <dbReference type="WBParaSite" id="NBR_0000702601-mRNA-1"/>
    </source>
</evidence>
<dbReference type="EMBL" id="UYSL01019851">
    <property type="protein sequence ID" value="VDL70616.1"/>
    <property type="molecule type" value="Genomic_DNA"/>
</dbReference>
<dbReference type="Proteomes" id="UP000271162">
    <property type="component" value="Unassembled WGS sequence"/>
</dbReference>
<gene>
    <name evidence="1" type="ORF">NBR_LOCUS7027</name>
</gene>
<proteinExistence type="predicted"/>
<dbReference type="STRING" id="27835.A0A0N4XW07"/>
<name>A0A0N4XW07_NIPBR</name>
<sequence>MHDLHTDNIIDPRYRSQYGLDRTDPLAYSSPYLAGRSYPSDTTNLTMPPHYGMPQHDDMISRYASYLNTEFQSGLLSQSEPSRSVYVPPVQPYTPPMPSYTSLPSYTYSEPPAMGLAPSYEMPQVYSRSENNYGARPPNYPLDYGNMERQRLLRAAEMPVEETYVAPYDQQSVYYAAPPPQQQYQYQPSRSSYPSMLTSTLPTAGGFPGKLPPTARTWSGNIVPSAYDARFPREDALSRMYATVGRRTAAAAARPTGMPMMMFDYDDAPSPSFLVNGR</sequence>
<organism evidence="3">
    <name type="scientific">Nippostrongylus brasiliensis</name>
    <name type="common">Rat hookworm</name>
    <dbReference type="NCBI Taxonomy" id="27835"/>
    <lineage>
        <taxon>Eukaryota</taxon>
        <taxon>Metazoa</taxon>
        <taxon>Ecdysozoa</taxon>
        <taxon>Nematoda</taxon>
        <taxon>Chromadorea</taxon>
        <taxon>Rhabditida</taxon>
        <taxon>Rhabditina</taxon>
        <taxon>Rhabditomorpha</taxon>
        <taxon>Strongyloidea</taxon>
        <taxon>Heligmosomidae</taxon>
        <taxon>Nippostrongylus</taxon>
    </lineage>
</organism>
<dbReference type="WBParaSite" id="NBR_0000702601-mRNA-1">
    <property type="protein sequence ID" value="NBR_0000702601-mRNA-1"/>
    <property type="gene ID" value="NBR_0000702601"/>
</dbReference>
<evidence type="ECO:0000313" key="2">
    <source>
        <dbReference type="Proteomes" id="UP000271162"/>
    </source>
</evidence>
<evidence type="ECO:0000313" key="1">
    <source>
        <dbReference type="EMBL" id="VDL70616.1"/>
    </source>
</evidence>
<protein>
    <submittedName>
        <fullName evidence="3">Protein bassoon (inferred by orthology to a human protein)</fullName>
    </submittedName>
</protein>